<comment type="caution">
    <text evidence="1">The sequence shown here is derived from an EMBL/GenBank/DDBJ whole genome shotgun (WGS) entry which is preliminary data.</text>
</comment>
<evidence type="ECO:0000313" key="1">
    <source>
        <dbReference type="EMBL" id="EXJ11216.1"/>
    </source>
</evidence>
<name>W9V2P4_9GAMM</name>
<reference evidence="1 2" key="2">
    <citation type="journal article" date="2015" name="Syst. Appl. Microbiol.">
        <title>Nitrincola nitratireducens sp. nov. isolated from a haloalkaline crater lake.</title>
        <authorList>
            <person name="Singh A."/>
            <person name="Vaidya B."/>
            <person name="Tanuku N.R."/>
            <person name="Pinnaka A.K."/>
        </authorList>
    </citation>
    <scope>NUCLEOTIDE SEQUENCE [LARGE SCALE GENOMIC DNA]</scope>
    <source>
        <strain evidence="1 2">AK23</strain>
    </source>
</reference>
<dbReference type="AlphaFoldDB" id="W9V2P4"/>
<evidence type="ECO:0000313" key="2">
    <source>
        <dbReference type="Proteomes" id="UP000019464"/>
    </source>
</evidence>
<accession>W9V2P4</accession>
<keyword evidence="2" id="KW-1185">Reference proteome</keyword>
<dbReference type="Proteomes" id="UP000019464">
    <property type="component" value="Unassembled WGS sequence"/>
</dbReference>
<proteinExistence type="predicted"/>
<organism evidence="1 2">
    <name type="scientific">Nitrincola nitratireducens</name>
    <dbReference type="NCBI Taxonomy" id="1229521"/>
    <lineage>
        <taxon>Bacteria</taxon>
        <taxon>Pseudomonadati</taxon>
        <taxon>Pseudomonadota</taxon>
        <taxon>Gammaproteobacteria</taxon>
        <taxon>Oceanospirillales</taxon>
        <taxon>Oceanospirillaceae</taxon>
        <taxon>Nitrincola</taxon>
    </lineage>
</organism>
<sequence>MVKWGVLSDVIDCFSVREQNEQNDANEHICIYDHKVVEIEISD</sequence>
<gene>
    <name evidence="1" type="ORF">D791_02003</name>
</gene>
<reference evidence="2" key="1">
    <citation type="submission" date="2012-11" db="EMBL/GenBank/DDBJ databases">
        <authorList>
            <person name="Singh A."/>
            <person name="Pinnaka A.K."/>
            <person name="Vaidya B."/>
        </authorList>
    </citation>
    <scope>NUCLEOTIDE SEQUENCE [LARGE SCALE GENOMIC DNA]</scope>
    <source>
        <strain evidence="2">AK23</strain>
    </source>
</reference>
<dbReference type="EMBL" id="AONB01000008">
    <property type="protein sequence ID" value="EXJ11216.1"/>
    <property type="molecule type" value="Genomic_DNA"/>
</dbReference>
<protein>
    <submittedName>
        <fullName evidence="1">Uncharacterized protein</fullName>
    </submittedName>
</protein>